<dbReference type="SUPFAM" id="SSF54695">
    <property type="entry name" value="POZ domain"/>
    <property type="match status" value="1"/>
</dbReference>
<evidence type="ECO:0000313" key="15">
    <source>
        <dbReference type="Proteomes" id="UP000326759"/>
    </source>
</evidence>
<feature type="compositionally biased region" description="Basic and acidic residues" evidence="11">
    <location>
        <begin position="601"/>
        <end position="636"/>
    </location>
</feature>
<evidence type="ECO:0000256" key="6">
    <source>
        <dbReference type="ARBA" id="ARBA00023015"/>
    </source>
</evidence>
<dbReference type="EMBL" id="SEYY01001051">
    <property type="protein sequence ID" value="KAB7505947.1"/>
    <property type="molecule type" value="Genomic_DNA"/>
</dbReference>
<dbReference type="GO" id="GO:0000981">
    <property type="term" value="F:DNA-binding transcription factor activity, RNA polymerase II-specific"/>
    <property type="evidence" value="ECO:0007669"/>
    <property type="project" value="TreeGrafter"/>
</dbReference>
<evidence type="ECO:0000256" key="4">
    <source>
        <dbReference type="ARBA" id="ARBA00022771"/>
    </source>
</evidence>
<keyword evidence="8" id="KW-0804">Transcription</keyword>
<feature type="compositionally biased region" description="Basic and acidic residues" evidence="11">
    <location>
        <begin position="565"/>
        <end position="594"/>
    </location>
</feature>
<dbReference type="Proteomes" id="UP000326759">
    <property type="component" value="Unassembled WGS sequence"/>
</dbReference>
<keyword evidence="3" id="KW-0677">Repeat</keyword>
<dbReference type="PANTHER" id="PTHR46105:SF5">
    <property type="entry name" value="ZINC FINGER AND BTB DOMAIN-CONTAINING PROTEIN 44 ISOFORM X1"/>
    <property type="match status" value="1"/>
</dbReference>
<dbReference type="Pfam" id="PF00096">
    <property type="entry name" value="zf-C2H2"/>
    <property type="match status" value="1"/>
</dbReference>
<dbReference type="Gene3D" id="3.30.710.10">
    <property type="entry name" value="Potassium Channel Kv1.1, Chain A"/>
    <property type="match status" value="1"/>
</dbReference>
<reference evidence="14 15" key="1">
    <citation type="journal article" date="2019" name="PLoS Biol.">
        <title>Sex chromosomes control vertical transmission of feminizing Wolbachia symbionts in an isopod.</title>
        <authorList>
            <person name="Becking T."/>
            <person name="Chebbi M.A."/>
            <person name="Giraud I."/>
            <person name="Moumen B."/>
            <person name="Laverre T."/>
            <person name="Caubet Y."/>
            <person name="Peccoud J."/>
            <person name="Gilbert C."/>
            <person name="Cordaux R."/>
        </authorList>
    </citation>
    <scope>NUCLEOTIDE SEQUENCE [LARGE SCALE GENOMIC DNA]</scope>
    <source>
        <strain evidence="14">ANa2</strain>
        <tissue evidence="14">Whole body excluding digestive tract and cuticle</tissue>
    </source>
</reference>
<evidence type="ECO:0000259" key="13">
    <source>
        <dbReference type="PROSITE" id="PS50157"/>
    </source>
</evidence>
<dbReference type="OrthoDB" id="6359943at2759"/>
<feature type="domain" description="C2H2-type" evidence="13">
    <location>
        <begin position="433"/>
        <end position="462"/>
    </location>
</feature>
<dbReference type="PROSITE" id="PS50157">
    <property type="entry name" value="ZINC_FINGER_C2H2_2"/>
    <property type="match status" value="2"/>
</dbReference>
<evidence type="ECO:0000256" key="8">
    <source>
        <dbReference type="ARBA" id="ARBA00023163"/>
    </source>
</evidence>
<gene>
    <name evidence="14" type="primary">br_4</name>
    <name evidence="14" type="ORF">Anas_00447</name>
</gene>
<organism evidence="14 15">
    <name type="scientific">Armadillidium nasatum</name>
    <dbReference type="NCBI Taxonomy" id="96803"/>
    <lineage>
        <taxon>Eukaryota</taxon>
        <taxon>Metazoa</taxon>
        <taxon>Ecdysozoa</taxon>
        <taxon>Arthropoda</taxon>
        <taxon>Crustacea</taxon>
        <taxon>Multicrustacea</taxon>
        <taxon>Malacostraca</taxon>
        <taxon>Eumalacostraca</taxon>
        <taxon>Peracarida</taxon>
        <taxon>Isopoda</taxon>
        <taxon>Oniscidea</taxon>
        <taxon>Crinocheta</taxon>
        <taxon>Armadillidiidae</taxon>
        <taxon>Armadillidium</taxon>
    </lineage>
</organism>
<feature type="compositionally biased region" description="Polar residues" evidence="11">
    <location>
        <begin position="695"/>
        <end position="720"/>
    </location>
</feature>
<dbReference type="InterPro" id="IPR013087">
    <property type="entry name" value="Znf_C2H2_type"/>
</dbReference>
<comment type="subcellular location">
    <subcellularLocation>
        <location evidence="1">Nucleus</location>
    </subcellularLocation>
</comment>
<keyword evidence="9" id="KW-0539">Nucleus</keyword>
<keyword evidence="15" id="KW-1185">Reference proteome</keyword>
<keyword evidence="7" id="KW-0238">DNA-binding</keyword>
<keyword evidence="5" id="KW-0862">Zinc</keyword>
<dbReference type="CDD" id="cd18315">
    <property type="entry name" value="BTB_POZ_BAB-like"/>
    <property type="match status" value="1"/>
</dbReference>
<dbReference type="PROSITE" id="PS50097">
    <property type="entry name" value="BTB"/>
    <property type="match status" value="1"/>
</dbReference>
<feature type="region of interest" description="Disordered" evidence="11">
    <location>
        <begin position="154"/>
        <end position="182"/>
    </location>
</feature>
<dbReference type="PROSITE" id="PS00028">
    <property type="entry name" value="ZINC_FINGER_C2H2_1"/>
    <property type="match status" value="1"/>
</dbReference>
<name>A0A5N5TI73_9CRUS</name>
<evidence type="ECO:0000256" key="2">
    <source>
        <dbReference type="ARBA" id="ARBA00022723"/>
    </source>
</evidence>
<feature type="compositionally biased region" description="Basic and acidic residues" evidence="11">
    <location>
        <begin position="526"/>
        <end position="537"/>
    </location>
</feature>
<feature type="compositionally biased region" description="Polar residues" evidence="11">
    <location>
        <begin position="637"/>
        <end position="662"/>
    </location>
</feature>
<dbReference type="Pfam" id="PF00651">
    <property type="entry name" value="BTB"/>
    <property type="match status" value="1"/>
</dbReference>
<sequence length="741" mass="84568">HLCLTIFFVASRNRFDFKYTSELIRMSRPSSFLQVLSNDFATFRLQDVFCDVTICCRGSYFLAHRIILSAFSNYFKEILMQAHCKHPFIVLQDGDAEDLEALLNFIYMGEIGLKNERLEPFLNMAEKLQIKGFTSPFEFETEPNYSPPPSGFYVTTESAEEVPSRKAKRKREEDSLPTKSFKPNLPMRIEEQLQEPLFNSEDDFQMTEDSKDIETSSFVFEESAIFNPDSSDIVETSPFPNNEMIPENVSLTDKNYLTSGSDEFFFEDDFPDHHSQFSVSQEPGSETFQFCTPNNKQKKLTCDDIEPDNRNLETSYPSEDAENEEYVEVVNEEIVNDLMVADKGFECEAQKSPSAVEACTSLHNEAQKSSATDEKITVANTSKDLHEKVLKKTATKKRSGKIKMFFCNYCRYHTSSSLSLNTHLRTHTGEKPFSCNICEHKFAQKSALNKHIQNHQHVHKKIRCRYCDFETRDGREKFLEHEKTHDLIKYTCENCSFSTNRNEKLLNHESKYHPKSTRNEVPNPKTQDKHEKLLEDRKTHTDTDIITYKCDTCPFTTNRNEKLLNHESKYHPKTTHDTDNSSQSKKTENLDSKNQKSARSHSIDDIAQSKKVVIHESSPKSHSDLIDNSESKKPVDSESNSNLESTVNVTENSSQPKKTCNIYDSSQSPLIHKDWTTSISKGGNIMIINGKTASSNKSNACRTKVSKQSTSHRITTNSSPKSDHASSIDLSLPSTSGAINN</sequence>
<dbReference type="InterPro" id="IPR011333">
    <property type="entry name" value="SKP1/BTB/POZ_sf"/>
</dbReference>
<feature type="domain" description="BTB" evidence="12">
    <location>
        <begin position="50"/>
        <end position="115"/>
    </location>
</feature>
<evidence type="ECO:0000259" key="12">
    <source>
        <dbReference type="PROSITE" id="PS50097"/>
    </source>
</evidence>
<dbReference type="Gene3D" id="3.30.160.60">
    <property type="entry name" value="Classic Zinc Finger"/>
    <property type="match status" value="3"/>
</dbReference>
<dbReference type="GO" id="GO:0008270">
    <property type="term" value="F:zinc ion binding"/>
    <property type="evidence" value="ECO:0007669"/>
    <property type="project" value="UniProtKB-KW"/>
</dbReference>
<dbReference type="GO" id="GO:0000978">
    <property type="term" value="F:RNA polymerase II cis-regulatory region sequence-specific DNA binding"/>
    <property type="evidence" value="ECO:0007669"/>
    <property type="project" value="TreeGrafter"/>
</dbReference>
<evidence type="ECO:0000256" key="10">
    <source>
        <dbReference type="PROSITE-ProRule" id="PRU00042"/>
    </source>
</evidence>
<dbReference type="GO" id="GO:0005634">
    <property type="term" value="C:nucleus"/>
    <property type="evidence" value="ECO:0007669"/>
    <property type="project" value="UniProtKB-SubCell"/>
</dbReference>
<evidence type="ECO:0000256" key="5">
    <source>
        <dbReference type="ARBA" id="ARBA00022833"/>
    </source>
</evidence>
<proteinExistence type="predicted"/>
<feature type="region of interest" description="Disordered" evidence="11">
    <location>
        <begin position="695"/>
        <end position="741"/>
    </location>
</feature>
<feature type="region of interest" description="Disordered" evidence="11">
    <location>
        <begin position="507"/>
        <end position="537"/>
    </location>
</feature>
<keyword evidence="6" id="KW-0805">Transcription regulation</keyword>
<feature type="region of interest" description="Disordered" evidence="11">
    <location>
        <begin position="565"/>
        <end position="662"/>
    </location>
</feature>
<comment type="caution">
    <text evidence="14">The sequence shown here is derived from an EMBL/GenBank/DDBJ whole genome shotgun (WGS) entry which is preliminary data.</text>
</comment>
<dbReference type="InterPro" id="IPR000210">
    <property type="entry name" value="BTB/POZ_dom"/>
</dbReference>
<evidence type="ECO:0000256" key="1">
    <source>
        <dbReference type="ARBA" id="ARBA00004123"/>
    </source>
</evidence>
<evidence type="ECO:0000256" key="7">
    <source>
        <dbReference type="ARBA" id="ARBA00023125"/>
    </source>
</evidence>
<dbReference type="SMART" id="SM00225">
    <property type="entry name" value="BTB"/>
    <property type="match status" value="1"/>
</dbReference>
<keyword evidence="2" id="KW-0479">Metal-binding</keyword>
<evidence type="ECO:0000313" key="14">
    <source>
        <dbReference type="EMBL" id="KAB7505947.1"/>
    </source>
</evidence>
<feature type="domain" description="C2H2-type" evidence="13">
    <location>
        <begin position="405"/>
        <end position="432"/>
    </location>
</feature>
<accession>A0A5N5TI73</accession>
<feature type="compositionally biased region" description="Polar residues" evidence="11">
    <location>
        <begin position="728"/>
        <end position="741"/>
    </location>
</feature>
<evidence type="ECO:0000256" key="11">
    <source>
        <dbReference type="SAM" id="MobiDB-lite"/>
    </source>
</evidence>
<dbReference type="PANTHER" id="PTHR46105">
    <property type="entry name" value="AGAP004733-PA"/>
    <property type="match status" value="1"/>
</dbReference>
<evidence type="ECO:0000256" key="9">
    <source>
        <dbReference type="ARBA" id="ARBA00023242"/>
    </source>
</evidence>
<dbReference type="InterPro" id="IPR036236">
    <property type="entry name" value="Znf_C2H2_sf"/>
</dbReference>
<dbReference type="FunFam" id="3.30.160.60:FF:001049">
    <property type="entry name" value="zinc finger protein 319"/>
    <property type="match status" value="1"/>
</dbReference>
<dbReference type="InterPro" id="IPR050457">
    <property type="entry name" value="ZnFinger_BTB_dom_contain"/>
</dbReference>
<feature type="non-terminal residue" evidence="14">
    <location>
        <position position="1"/>
    </location>
</feature>
<dbReference type="SUPFAM" id="SSF57667">
    <property type="entry name" value="beta-beta-alpha zinc fingers"/>
    <property type="match status" value="1"/>
</dbReference>
<evidence type="ECO:0000256" key="3">
    <source>
        <dbReference type="ARBA" id="ARBA00022737"/>
    </source>
</evidence>
<dbReference type="AlphaFoldDB" id="A0A5N5TI73"/>
<protein>
    <submittedName>
        <fullName evidence="14">Broad-complex core protein</fullName>
    </submittedName>
</protein>
<dbReference type="SMART" id="SM00355">
    <property type="entry name" value="ZnF_C2H2"/>
    <property type="match status" value="5"/>
</dbReference>
<keyword evidence="4 10" id="KW-0863">Zinc-finger</keyword>